<dbReference type="OrthoDB" id="9814774at2"/>
<dbReference type="SUPFAM" id="SSF54637">
    <property type="entry name" value="Thioesterase/thiol ester dehydrase-isomerase"/>
    <property type="match status" value="1"/>
</dbReference>
<evidence type="ECO:0008006" key="3">
    <source>
        <dbReference type="Google" id="ProtNLM"/>
    </source>
</evidence>
<name>A0A7Z0VPV7_9GAMM</name>
<evidence type="ECO:0000313" key="2">
    <source>
        <dbReference type="Proteomes" id="UP000094769"/>
    </source>
</evidence>
<reference evidence="1 2" key="1">
    <citation type="submission" date="2016-06" db="EMBL/GenBank/DDBJ databases">
        <title>Genome sequence of endosymbiont of Candidatus Endolucinida thiodiazotropha.</title>
        <authorList>
            <person name="Poehlein A."/>
            <person name="Koenig S."/>
            <person name="Heiden S.E."/>
            <person name="Thuermer A."/>
            <person name="Voget S."/>
            <person name="Daniel R."/>
            <person name="Markert S."/>
            <person name="Gros O."/>
            <person name="Schweder T."/>
        </authorList>
    </citation>
    <scope>NUCLEOTIDE SEQUENCE [LARGE SCALE GENOMIC DNA]</scope>
    <source>
        <strain evidence="1 2">COS</strain>
    </source>
</reference>
<dbReference type="InterPro" id="IPR029069">
    <property type="entry name" value="HotDog_dom_sf"/>
</dbReference>
<gene>
    <name evidence="1" type="ORF">CODIS_01540</name>
</gene>
<dbReference type="RefSeq" id="WP_069120443.1">
    <property type="nucleotide sequence ID" value="NZ_MARB01000001.1"/>
</dbReference>
<protein>
    <recommendedName>
        <fullName evidence="3">Thioesterase</fullName>
    </recommendedName>
</protein>
<dbReference type="AlphaFoldDB" id="A0A7Z0VPV7"/>
<organism evidence="1 2">
    <name type="scientific">Candidatus Thiodiazotropha endolucinida</name>
    <dbReference type="NCBI Taxonomy" id="1655433"/>
    <lineage>
        <taxon>Bacteria</taxon>
        <taxon>Pseudomonadati</taxon>
        <taxon>Pseudomonadota</taxon>
        <taxon>Gammaproteobacteria</taxon>
        <taxon>Chromatiales</taxon>
        <taxon>Sedimenticolaceae</taxon>
        <taxon>Candidatus Thiodiazotropha</taxon>
    </lineage>
</organism>
<sequence>MFDYMDDASAAKALEQFPPFRFLGVKVLQLSEDWGRVRLLLPLSRSSMNPGGSMFGGSISALADPIPALAANRKFPGNSVWTREMSVDFRKPGRSDLELRFDFPDSTIEQIALELREKGRSTPLFNFGLYDTDDRVVAWVCNRVAIRP</sequence>
<dbReference type="Proteomes" id="UP000094769">
    <property type="component" value="Unassembled WGS sequence"/>
</dbReference>
<dbReference type="Gene3D" id="3.10.129.10">
    <property type="entry name" value="Hotdog Thioesterase"/>
    <property type="match status" value="1"/>
</dbReference>
<dbReference type="Pfam" id="PF14539">
    <property type="entry name" value="DUF4442"/>
    <property type="match status" value="1"/>
</dbReference>
<dbReference type="EMBL" id="MARB01000001">
    <property type="protein sequence ID" value="ODJ89594.1"/>
    <property type="molecule type" value="Genomic_DNA"/>
</dbReference>
<dbReference type="GO" id="GO:0016790">
    <property type="term" value="F:thiolester hydrolase activity"/>
    <property type="evidence" value="ECO:0007669"/>
    <property type="project" value="UniProtKB-ARBA"/>
</dbReference>
<dbReference type="InterPro" id="IPR027961">
    <property type="entry name" value="DUF4442"/>
</dbReference>
<keyword evidence="2" id="KW-1185">Reference proteome</keyword>
<dbReference type="NCBIfam" id="TIGR00369">
    <property type="entry name" value="unchar_dom_1"/>
    <property type="match status" value="1"/>
</dbReference>
<evidence type="ECO:0000313" key="1">
    <source>
        <dbReference type="EMBL" id="ODJ89594.1"/>
    </source>
</evidence>
<proteinExistence type="predicted"/>
<dbReference type="InterPro" id="IPR003736">
    <property type="entry name" value="PAAI_dom"/>
</dbReference>
<accession>A0A7Z0VPV7</accession>
<comment type="caution">
    <text evidence="1">The sequence shown here is derived from an EMBL/GenBank/DDBJ whole genome shotgun (WGS) entry which is preliminary data.</text>
</comment>
<dbReference type="CDD" id="cd03443">
    <property type="entry name" value="PaaI_thioesterase"/>
    <property type="match status" value="1"/>
</dbReference>